<gene>
    <name evidence="1" type="ORF">Salmuc_02368</name>
</gene>
<dbReference type="AlphaFoldDB" id="S9QQT7"/>
<protein>
    <submittedName>
        <fullName evidence="1">Uncharacterized protein</fullName>
    </submittedName>
</protein>
<keyword evidence="2" id="KW-1185">Reference proteome</keyword>
<dbReference type="EMBL" id="APVH01000027">
    <property type="protein sequence ID" value="EPX82003.1"/>
    <property type="molecule type" value="Genomic_DNA"/>
</dbReference>
<accession>S9QQT7</accession>
<name>S9QQT7_9RHOB</name>
<reference evidence="2" key="1">
    <citation type="journal article" date="2014" name="Stand. Genomic Sci.">
        <title>Genome sequence of the exopolysaccharide-producing Salipiger mucosus type strain (DSM 16094(T)), a moderately halophilic member of the Roseobacter clade.</title>
        <authorList>
            <person name="Riedel T."/>
            <person name="Spring S."/>
            <person name="Fiebig A."/>
            <person name="Petersen J."/>
            <person name="Kyrpides N.C."/>
            <person name="Goker M."/>
            <person name="Klenk H.P."/>
        </authorList>
    </citation>
    <scope>NUCLEOTIDE SEQUENCE [LARGE SCALE GENOMIC DNA]</scope>
    <source>
        <strain evidence="2">DSM 16094</strain>
    </source>
</reference>
<evidence type="ECO:0000313" key="2">
    <source>
        <dbReference type="Proteomes" id="UP000015347"/>
    </source>
</evidence>
<proteinExistence type="predicted"/>
<comment type="caution">
    <text evidence="1">The sequence shown here is derived from an EMBL/GenBank/DDBJ whole genome shotgun (WGS) entry which is preliminary data.</text>
</comment>
<dbReference type="InterPro" id="IPR021335">
    <property type="entry name" value="DUF2948"/>
</dbReference>
<dbReference type="Proteomes" id="UP000015347">
    <property type="component" value="Unassembled WGS sequence"/>
</dbReference>
<dbReference type="RefSeq" id="WP_021120315.1">
    <property type="nucleotide sequence ID" value="NZ_KE557276.1"/>
</dbReference>
<dbReference type="HOGENOM" id="CLU_2958074_0_0_5"/>
<dbReference type="STRING" id="1123237.Salmuc_02368"/>
<dbReference type="Pfam" id="PF11164">
    <property type="entry name" value="DUF2948"/>
    <property type="match status" value="1"/>
</dbReference>
<evidence type="ECO:0000313" key="1">
    <source>
        <dbReference type="EMBL" id="EPX82003.1"/>
    </source>
</evidence>
<sequence length="59" mass="6333">MLSILSVAFEPGAEGAGRLLFTLAGDGVLRADVEALELRLRDVTRPYEAISGKAPRHPE</sequence>
<organism evidence="1 2">
    <name type="scientific">Salipiger mucosus DSM 16094</name>
    <dbReference type="NCBI Taxonomy" id="1123237"/>
    <lineage>
        <taxon>Bacteria</taxon>
        <taxon>Pseudomonadati</taxon>
        <taxon>Pseudomonadota</taxon>
        <taxon>Alphaproteobacteria</taxon>
        <taxon>Rhodobacterales</taxon>
        <taxon>Roseobacteraceae</taxon>
        <taxon>Salipiger</taxon>
    </lineage>
</organism>